<dbReference type="PATRIC" id="fig|1121326.3.peg.5282"/>
<dbReference type="Pfam" id="PF13556">
    <property type="entry name" value="HTH_30"/>
    <property type="match status" value="1"/>
</dbReference>
<dbReference type="STRING" id="1121326.CLMAG_52230"/>
<keyword evidence="4" id="KW-1185">Reference proteome</keyword>
<gene>
    <name evidence="3" type="primary">pucR_4</name>
    <name evidence="3" type="ORF">CLMAG_52230</name>
</gene>
<dbReference type="InterPro" id="IPR000160">
    <property type="entry name" value="GGDEF_dom"/>
</dbReference>
<dbReference type="Pfam" id="PF07905">
    <property type="entry name" value="PucR"/>
    <property type="match status" value="1"/>
</dbReference>
<organism evidence="3 4">
    <name type="scientific">Clostridium magnum DSM 2767</name>
    <dbReference type="NCBI Taxonomy" id="1121326"/>
    <lineage>
        <taxon>Bacteria</taxon>
        <taxon>Bacillati</taxon>
        <taxon>Bacillota</taxon>
        <taxon>Clostridia</taxon>
        <taxon>Eubacteriales</taxon>
        <taxon>Clostridiaceae</taxon>
        <taxon>Clostridium</taxon>
    </lineage>
</organism>
<evidence type="ECO:0000313" key="3">
    <source>
        <dbReference type="EMBL" id="KZL89321.1"/>
    </source>
</evidence>
<proteinExistence type="inferred from homology"/>
<comment type="similarity">
    <text evidence="1">Belongs to the CdaR family.</text>
</comment>
<dbReference type="RefSeq" id="WP_066629104.1">
    <property type="nucleotide sequence ID" value="NZ_FQXL01000045.1"/>
</dbReference>
<accession>A0A162R2B6</accession>
<sequence>MIITCKSILKLPFTEKMKVVAGEEGLNNIIRWVHVMEYPQYTKWLKGGELILISGVAMKEDINDLMELVRDISSRNVAGLVLNIGPYITETPREVIELADSLGFPIFELPFEVKFIDISQSICNAIFMSKMEQDSMDSFMKDIIFRDLVITEEVLNKAIYYGYNPQKRYSSFVIHIDNYNSFIKDELTIWEKDILQFNQYIEQIILDVMNKWSKKVIYVNQSDSIIIIIPISENDNFKAIAEDLMKSIQFKEQGLSISIGIGSYFKELSELKKSIDNAQKALKFLKVCKEKNRVASYGDIGVYRLLFEMDKYEEIKGIYYETLGKLIDYDLKNSNNLLNTLEVYIDQSGNLVKTAELLFVHKNTLIYRIRRIEEILDCDLKNINDLLNFSLALKISKFLNCI</sequence>
<dbReference type="PANTHER" id="PTHR33744">
    <property type="entry name" value="CARBOHYDRATE DIACID REGULATOR"/>
    <property type="match status" value="1"/>
</dbReference>
<dbReference type="Pfam" id="PF17853">
    <property type="entry name" value="GGDEF_2"/>
    <property type="match status" value="1"/>
</dbReference>
<dbReference type="PROSITE" id="PS50887">
    <property type="entry name" value="GGDEF"/>
    <property type="match status" value="1"/>
</dbReference>
<evidence type="ECO:0000256" key="1">
    <source>
        <dbReference type="ARBA" id="ARBA00006754"/>
    </source>
</evidence>
<evidence type="ECO:0000313" key="4">
    <source>
        <dbReference type="Proteomes" id="UP000076603"/>
    </source>
</evidence>
<feature type="domain" description="GGDEF" evidence="2">
    <location>
        <begin position="167"/>
        <end position="299"/>
    </location>
</feature>
<dbReference type="InterPro" id="IPR012914">
    <property type="entry name" value="PucR_dom"/>
</dbReference>
<dbReference type="OrthoDB" id="143422at2"/>
<dbReference type="EMBL" id="LWAE01000009">
    <property type="protein sequence ID" value="KZL89321.1"/>
    <property type="molecule type" value="Genomic_DNA"/>
</dbReference>
<dbReference type="InterPro" id="IPR051448">
    <property type="entry name" value="CdaR-like_regulators"/>
</dbReference>
<dbReference type="PANTHER" id="PTHR33744:SF1">
    <property type="entry name" value="DNA-BINDING TRANSCRIPTIONAL ACTIVATOR ADER"/>
    <property type="match status" value="1"/>
</dbReference>
<evidence type="ECO:0000259" key="2">
    <source>
        <dbReference type="PROSITE" id="PS50887"/>
    </source>
</evidence>
<dbReference type="AlphaFoldDB" id="A0A162R2B6"/>
<name>A0A162R2B6_9CLOT</name>
<dbReference type="Proteomes" id="UP000076603">
    <property type="component" value="Unassembled WGS sequence"/>
</dbReference>
<protein>
    <submittedName>
        <fullName evidence="3">Purine catabolism regulatory protein</fullName>
    </submittedName>
</protein>
<dbReference type="InterPro" id="IPR025736">
    <property type="entry name" value="PucR_C-HTH_dom"/>
</dbReference>
<dbReference type="InterPro" id="IPR041522">
    <property type="entry name" value="CdaR_GGDEF"/>
</dbReference>
<dbReference type="Gene3D" id="1.10.10.2840">
    <property type="entry name" value="PucR C-terminal helix-turn-helix domain"/>
    <property type="match status" value="1"/>
</dbReference>
<comment type="caution">
    <text evidence="3">The sequence shown here is derived from an EMBL/GenBank/DDBJ whole genome shotgun (WGS) entry which is preliminary data.</text>
</comment>
<dbReference type="InterPro" id="IPR042070">
    <property type="entry name" value="PucR_C-HTH_sf"/>
</dbReference>
<reference evidence="3 4" key="1">
    <citation type="submission" date="2016-04" db="EMBL/GenBank/DDBJ databases">
        <title>Genome sequence of Clostridium magnum DSM 2767.</title>
        <authorList>
            <person name="Poehlein A."/>
            <person name="Uhlig R."/>
            <person name="Fischer R."/>
            <person name="Bahl H."/>
            <person name="Daniel R."/>
        </authorList>
    </citation>
    <scope>NUCLEOTIDE SEQUENCE [LARGE SCALE GENOMIC DNA]</scope>
    <source>
        <strain evidence="3 4">DSM 2767</strain>
    </source>
</reference>